<evidence type="ECO:0000313" key="1">
    <source>
        <dbReference type="EMBL" id="CAE0719822.1"/>
    </source>
</evidence>
<dbReference type="AlphaFoldDB" id="A0A7S4EKN3"/>
<organism evidence="1">
    <name type="scientific">Pseudo-nitzschia australis</name>
    <dbReference type="NCBI Taxonomy" id="44445"/>
    <lineage>
        <taxon>Eukaryota</taxon>
        <taxon>Sar</taxon>
        <taxon>Stramenopiles</taxon>
        <taxon>Ochrophyta</taxon>
        <taxon>Bacillariophyta</taxon>
        <taxon>Bacillariophyceae</taxon>
        <taxon>Bacillariophycidae</taxon>
        <taxon>Bacillariales</taxon>
        <taxon>Bacillariaceae</taxon>
        <taxon>Pseudo-nitzschia</taxon>
    </lineage>
</organism>
<gene>
    <name evidence="1" type="ORF">PAUS00366_LOCUS12576</name>
</gene>
<sequence length="112" mass="12364">MSNYTWHGDEHKVVCTKDNESDSPVQPLTNAPFEAWENVDDADVEINQAKLEIDLTTLFDFRPRDDHGTGSGFDDNSSLKTMATGTSQLTTVLGSFTDPILLVVDDDIADDE</sequence>
<accession>A0A7S4EKN3</accession>
<dbReference type="EMBL" id="HBIX01017438">
    <property type="protein sequence ID" value="CAE0719822.1"/>
    <property type="molecule type" value="Transcribed_RNA"/>
</dbReference>
<name>A0A7S4EKN3_9STRA</name>
<proteinExistence type="predicted"/>
<protein>
    <submittedName>
        <fullName evidence="1">Uncharacterized protein</fullName>
    </submittedName>
</protein>
<reference evidence="1" key="1">
    <citation type="submission" date="2021-01" db="EMBL/GenBank/DDBJ databases">
        <authorList>
            <person name="Corre E."/>
            <person name="Pelletier E."/>
            <person name="Niang G."/>
            <person name="Scheremetjew M."/>
            <person name="Finn R."/>
            <person name="Kale V."/>
            <person name="Holt S."/>
            <person name="Cochrane G."/>
            <person name="Meng A."/>
            <person name="Brown T."/>
            <person name="Cohen L."/>
        </authorList>
    </citation>
    <scope>NUCLEOTIDE SEQUENCE</scope>
    <source>
        <strain evidence="1">10249 10 AB</strain>
    </source>
</reference>